<keyword evidence="3" id="KW-1185">Reference proteome</keyword>
<evidence type="ECO:0000313" key="2">
    <source>
        <dbReference type="EMBL" id="KAK6177258.1"/>
    </source>
</evidence>
<gene>
    <name evidence="2" type="ORF">SNE40_015392</name>
</gene>
<dbReference type="Proteomes" id="UP001347796">
    <property type="component" value="Unassembled WGS sequence"/>
</dbReference>
<dbReference type="InterPro" id="IPR008775">
    <property type="entry name" value="Phytyl_CoA_dOase-like"/>
</dbReference>
<dbReference type="PANTHER" id="PTHR31630">
    <property type="entry name" value="PHYTANOYL-COA DIOXYGENASE-RELATED-RELATED"/>
    <property type="match status" value="1"/>
</dbReference>
<keyword evidence="1" id="KW-0472">Membrane</keyword>
<dbReference type="PANTHER" id="PTHR31630:SF6">
    <property type="entry name" value="PHYTANOYL-COA DIOXYGENASE-RELATED"/>
    <property type="match status" value="1"/>
</dbReference>
<evidence type="ECO:0000256" key="1">
    <source>
        <dbReference type="SAM" id="Phobius"/>
    </source>
</evidence>
<proteinExistence type="predicted"/>
<evidence type="ECO:0000313" key="3">
    <source>
        <dbReference type="Proteomes" id="UP001347796"/>
    </source>
</evidence>
<keyword evidence="1" id="KW-0812">Transmembrane</keyword>
<comment type="caution">
    <text evidence="2">The sequence shown here is derived from an EMBL/GenBank/DDBJ whole genome shotgun (WGS) entry which is preliminary data.</text>
</comment>
<reference evidence="2 3" key="1">
    <citation type="submission" date="2024-01" db="EMBL/GenBank/DDBJ databases">
        <title>The genome of the rayed Mediterranean limpet Patella caerulea (Linnaeus, 1758).</title>
        <authorList>
            <person name="Anh-Thu Weber A."/>
            <person name="Halstead-Nussloch G."/>
        </authorList>
    </citation>
    <scope>NUCLEOTIDE SEQUENCE [LARGE SCALE GENOMIC DNA]</scope>
    <source>
        <strain evidence="2">AATW-2023a</strain>
        <tissue evidence="2">Whole specimen</tissue>
    </source>
</reference>
<feature type="transmembrane region" description="Helical" evidence="1">
    <location>
        <begin position="349"/>
        <end position="368"/>
    </location>
</feature>
<dbReference type="Pfam" id="PF05721">
    <property type="entry name" value="PhyH"/>
    <property type="match status" value="1"/>
</dbReference>
<organism evidence="2 3">
    <name type="scientific">Patella caerulea</name>
    <name type="common">Rayed Mediterranean limpet</name>
    <dbReference type="NCBI Taxonomy" id="87958"/>
    <lineage>
        <taxon>Eukaryota</taxon>
        <taxon>Metazoa</taxon>
        <taxon>Spiralia</taxon>
        <taxon>Lophotrochozoa</taxon>
        <taxon>Mollusca</taxon>
        <taxon>Gastropoda</taxon>
        <taxon>Patellogastropoda</taxon>
        <taxon>Patelloidea</taxon>
        <taxon>Patellidae</taxon>
        <taxon>Patella</taxon>
    </lineage>
</organism>
<keyword evidence="1" id="KW-1133">Transmembrane helix</keyword>
<dbReference type="AlphaFoldDB" id="A0AAN8JJV4"/>
<dbReference type="EMBL" id="JAZGQO010000010">
    <property type="protein sequence ID" value="KAK6177258.1"/>
    <property type="molecule type" value="Genomic_DNA"/>
</dbReference>
<dbReference type="Gene3D" id="2.60.120.620">
    <property type="entry name" value="q2cbj1_9rhob like domain"/>
    <property type="match status" value="1"/>
</dbReference>
<sequence>MESLVSKRNFLELKEKGYTVVPNVISHKDCDIYINQYKDWLKQFKNGRWPHNMHSCIQRYKIGHMEPSWKVRLASKRVFEEVWKTDQLLSSYDAVAIARPPEELDDPNDVLNGFSKENRGWLHCDQGYLRDGLHAYQSGVYLEEADEQDWTLEVLEGSHKLHNDFFEQSPRARIRSALNDFYRLIKTDTEWYSKAGCTRKRIAVPKGGMVLWDSRLIHANARPLSGRPCKNRWRFVVFVCMAPKSWSSYESLKTKKEAYNNMRMTTHWPSNDIGLMSERLPDDISDENPEPLKELPEIAKTAEAKMLAGVIPYPNEKSSEKRQPDVPQWRLVSGKQLNHDTYYFDYKQLYKLLTIFFLFIAIFIGVFLL</sequence>
<protein>
    <recommendedName>
        <fullName evidence="4">Phytanoyl-CoA dioxygenase</fullName>
    </recommendedName>
</protein>
<name>A0AAN8JJV4_PATCE</name>
<evidence type="ECO:0008006" key="4">
    <source>
        <dbReference type="Google" id="ProtNLM"/>
    </source>
</evidence>
<accession>A0AAN8JJV4</accession>
<dbReference type="SUPFAM" id="SSF51197">
    <property type="entry name" value="Clavaminate synthase-like"/>
    <property type="match status" value="1"/>
</dbReference>